<evidence type="ECO:0000256" key="1">
    <source>
        <dbReference type="SAM" id="Phobius"/>
    </source>
</evidence>
<organism evidence="2 3">
    <name type="scientific">Marinobacterium nitratireducens</name>
    <dbReference type="NCBI Taxonomy" id="518897"/>
    <lineage>
        <taxon>Bacteria</taxon>
        <taxon>Pseudomonadati</taxon>
        <taxon>Pseudomonadota</taxon>
        <taxon>Gammaproteobacteria</taxon>
        <taxon>Oceanospirillales</taxon>
        <taxon>Oceanospirillaceae</taxon>
        <taxon>Marinobacterium</taxon>
    </lineage>
</organism>
<accession>A0A918DQ15</accession>
<comment type="caution">
    <text evidence="2">The sequence shown here is derived from an EMBL/GenBank/DDBJ whole genome shotgun (WGS) entry which is preliminary data.</text>
</comment>
<evidence type="ECO:0008006" key="4">
    <source>
        <dbReference type="Google" id="ProtNLM"/>
    </source>
</evidence>
<gene>
    <name evidence="2" type="ORF">GCM10011348_03910</name>
</gene>
<dbReference type="Proteomes" id="UP000599578">
    <property type="component" value="Unassembled WGS sequence"/>
</dbReference>
<sequence length="90" mass="9963">MTQLRTWHWLLLLTLASALIGEQSRPGAGLLLLICVSVMVKGWLVIDNLMNLRHCRRAVRLPMLAYFGVLLPAIALAVLFPEQLAALSSL</sequence>
<dbReference type="AlphaFoldDB" id="A0A918DQ15"/>
<feature type="transmembrane region" description="Helical" evidence="1">
    <location>
        <begin position="58"/>
        <end position="80"/>
    </location>
</feature>
<evidence type="ECO:0000313" key="3">
    <source>
        <dbReference type="Proteomes" id="UP000599578"/>
    </source>
</evidence>
<protein>
    <recommendedName>
        <fullName evidence="4">Thiosulfate reductase</fullName>
    </recommendedName>
</protein>
<feature type="transmembrane region" description="Helical" evidence="1">
    <location>
        <begin position="28"/>
        <end position="46"/>
    </location>
</feature>
<reference evidence="2 3" key="1">
    <citation type="journal article" date="2014" name="Int. J. Syst. Evol. Microbiol.">
        <title>Complete genome sequence of Corynebacterium casei LMG S-19264T (=DSM 44701T), isolated from a smear-ripened cheese.</title>
        <authorList>
            <consortium name="US DOE Joint Genome Institute (JGI-PGF)"/>
            <person name="Walter F."/>
            <person name="Albersmeier A."/>
            <person name="Kalinowski J."/>
            <person name="Ruckert C."/>
        </authorList>
    </citation>
    <scope>NUCLEOTIDE SEQUENCE [LARGE SCALE GENOMIC DNA]</scope>
    <source>
        <strain evidence="2 3">CGMCC 1.7286</strain>
    </source>
</reference>
<evidence type="ECO:0000313" key="2">
    <source>
        <dbReference type="EMBL" id="GGO76516.1"/>
    </source>
</evidence>
<keyword evidence="3" id="KW-1185">Reference proteome</keyword>
<name>A0A918DQ15_9GAMM</name>
<dbReference type="RefSeq" id="WP_188857718.1">
    <property type="nucleotide sequence ID" value="NZ_BMLT01000001.1"/>
</dbReference>
<dbReference type="EMBL" id="BMLT01000001">
    <property type="protein sequence ID" value="GGO76516.1"/>
    <property type="molecule type" value="Genomic_DNA"/>
</dbReference>
<proteinExistence type="predicted"/>
<keyword evidence="1" id="KW-0472">Membrane</keyword>
<keyword evidence="1" id="KW-0812">Transmembrane</keyword>
<keyword evidence="1" id="KW-1133">Transmembrane helix</keyword>